<evidence type="ECO:0000313" key="3">
    <source>
        <dbReference type="EMBL" id="CAG8612416.1"/>
    </source>
</evidence>
<organism evidence="3 4">
    <name type="scientific">Cetraspora pellucida</name>
    <dbReference type="NCBI Taxonomy" id="1433469"/>
    <lineage>
        <taxon>Eukaryota</taxon>
        <taxon>Fungi</taxon>
        <taxon>Fungi incertae sedis</taxon>
        <taxon>Mucoromycota</taxon>
        <taxon>Glomeromycotina</taxon>
        <taxon>Glomeromycetes</taxon>
        <taxon>Diversisporales</taxon>
        <taxon>Gigasporaceae</taxon>
        <taxon>Cetraspora</taxon>
    </lineage>
</organism>
<evidence type="ECO:0000259" key="2">
    <source>
        <dbReference type="Pfam" id="PF09820"/>
    </source>
</evidence>
<evidence type="ECO:0000313" key="4">
    <source>
        <dbReference type="Proteomes" id="UP000789759"/>
    </source>
</evidence>
<sequence length="843" mass="97257">MSRNWSSYFDEARPEDYRFLDFYTYRLQQADFTFSFRKESDKLKKDLENLIINGSDKQKKGANQLNGNFKGHRERFKDVDMFWEKIEMHEELLLLGENASKSIMNNTTKVLGTAIENVHYTIENINDALTNPRKRTSLTHDITTKFTPESIKKVKTTQTDGRFEASNESSSKPLKILSTGSFFDLRQRSGYYLDKTHFISKIENLNAQAILSLRPRRFGKTLFLSTLSSYYDIKNQGDQFKQLFGDLFIGKNPTPLASSFLVLELNFSGIRTSATYVELGHHFQIVDENSDALTNLLRLLNAIELCGYKLYICIDEYDASINEILRDETVIQELTDNHKNENKIKLIESSFKQFYSCLKTACDRGIAYVFQTGVTPVAMSEFTSGFNISTDLALSEEFWDLHGFKQSEVDLLLDNALGNNLSSDVKKGIVKWLKEENDGYFFNPNQAEGIFNTARILYCIRMLIGQKKFTSYGEDSSNIIKKFLRFPPDPNTLPSQTILELIGNNPLGKSILTEALNRSPLESRNGIEQRFRLTSIRELATDRNPLLSFMFYTGAFTYQPNSLRHIFRIPNRVSEREFIAEALKIYDWKEEDLIPVRSCLQILEAECNIEPLCRFVEETLLKPLKDNSVKHSNEEALKQSFMDTLILTLHANIEPEFRVNSQNSNLGNKAIDLVKTSTGGRIAIEFDNIRMDYINLNGAQSTWQEATQVSRSLMTKSEDEVLSLEISDPYRPDQKTVREALEWKIKKKRNEYLEPLKKRHDAELKCMFIVLRKDSLISKNTELLARIVELEQTIKEGAKNTKLRDAELNTRIFKLERSAKENKELRNRVAKLEQNQCTDTSIY</sequence>
<feature type="domain" description="AAA-ATPase-like" evidence="2">
    <location>
        <begin position="180"/>
        <end position="381"/>
    </location>
</feature>
<feature type="coiled-coil region" evidence="1">
    <location>
        <begin position="773"/>
        <end position="835"/>
    </location>
</feature>
<name>A0A9N9CS83_9GLOM</name>
<keyword evidence="1" id="KW-0175">Coiled coil</keyword>
<proteinExistence type="predicted"/>
<comment type="caution">
    <text evidence="3">The sequence shown here is derived from an EMBL/GenBank/DDBJ whole genome shotgun (WGS) entry which is preliminary data.</text>
</comment>
<dbReference type="InterPro" id="IPR018631">
    <property type="entry name" value="AAA-ATPase-like_dom"/>
</dbReference>
<dbReference type="AlphaFoldDB" id="A0A9N9CS83"/>
<keyword evidence="4" id="KW-1185">Reference proteome</keyword>
<dbReference type="PANTHER" id="PTHR34825">
    <property type="entry name" value="CONSERVED PROTEIN, WITH A WEAK D-GALACTARATE DEHYDRATASE/ALTRONATE HYDROLASE DOMAIN"/>
    <property type="match status" value="1"/>
</dbReference>
<dbReference type="Pfam" id="PF09820">
    <property type="entry name" value="AAA-ATPase_like"/>
    <property type="match status" value="1"/>
</dbReference>
<gene>
    <name evidence="3" type="ORF">CPELLU_LOCUS7519</name>
</gene>
<dbReference type="OrthoDB" id="5380555at2759"/>
<protein>
    <submittedName>
        <fullName evidence="3">17246_t:CDS:1</fullName>
    </submittedName>
</protein>
<dbReference type="PANTHER" id="PTHR34825:SF1">
    <property type="entry name" value="AAA-ATPASE-LIKE DOMAIN-CONTAINING PROTEIN"/>
    <property type="match status" value="1"/>
</dbReference>
<reference evidence="3" key="1">
    <citation type="submission" date="2021-06" db="EMBL/GenBank/DDBJ databases">
        <authorList>
            <person name="Kallberg Y."/>
            <person name="Tangrot J."/>
            <person name="Rosling A."/>
        </authorList>
    </citation>
    <scope>NUCLEOTIDE SEQUENCE</scope>
    <source>
        <strain evidence="3">FL966</strain>
    </source>
</reference>
<dbReference type="EMBL" id="CAJVQA010005070">
    <property type="protein sequence ID" value="CAG8612416.1"/>
    <property type="molecule type" value="Genomic_DNA"/>
</dbReference>
<dbReference type="Proteomes" id="UP000789759">
    <property type="component" value="Unassembled WGS sequence"/>
</dbReference>
<evidence type="ECO:0000256" key="1">
    <source>
        <dbReference type="SAM" id="Coils"/>
    </source>
</evidence>
<accession>A0A9N9CS83</accession>